<name>A0A8C5PVA9_9ANUR</name>
<keyword evidence="5" id="KW-0449">Lipoprotein</keyword>
<dbReference type="GO" id="GO:0016020">
    <property type="term" value="C:membrane"/>
    <property type="evidence" value="ECO:0007669"/>
    <property type="project" value="UniProtKB-SubCell"/>
</dbReference>
<reference evidence="8" key="2">
    <citation type="submission" date="2025-09" db="UniProtKB">
        <authorList>
            <consortium name="Ensembl"/>
        </authorList>
    </citation>
    <scope>IDENTIFICATION</scope>
</reference>
<dbReference type="Ensembl" id="ENSLLET00000029604.1">
    <property type="protein sequence ID" value="ENSLLEP00000028494.1"/>
    <property type="gene ID" value="ENSLLEG00000018061.1"/>
</dbReference>
<accession>A0A8C5PVA9</accession>
<reference evidence="8" key="1">
    <citation type="submission" date="2025-08" db="UniProtKB">
        <authorList>
            <consortium name="Ensembl"/>
        </authorList>
    </citation>
    <scope>IDENTIFICATION</scope>
</reference>
<keyword evidence="9" id="KW-1185">Reference proteome</keyword>
<dbReference type="InterPro" id="IPR002404">
    <property type="entry name" value="IRS_PTB"/>
</dbReference>
<feature type="compositionally biased region" description="Polar residues" evidence="6">
    <location>
        <begin position="176"/>
        <end position="191"/>
    </location>
</feature>
<dbReference type="InterPro" id="IPR038742">
    <property type="entry name" value="FRS2_PTB"/>
</dbReference>
<evidence type="ECO:0000256" key="6">
    <source>
        <dbReference type="SAM" id="MobiDB-lite"/>
    </source>
</evidence>
<feature type="domain" description="IRS-type PTB" evidence="7">
    <location>
        <begin position="32"/>
        <end position="134"/>
    </location>
</feature>
<dbReference type="InterPro" id="IPR050996">
    <property type="entry name" value="Docking_Protein_DOK"/>
</dbReference>
<proteinExistence type="predicted"/>
<dbReference type="SMART" id="SM01244">
    <property type="entry name" value="IRS"/>
    <property type="match status" value="1"/>
</dbReference>
<protein>
    <recommendedName>
        <fullName evidence="7">IRS-type PTB domain-containing protein</fullName>
    </recommendedName>
</protein>
<evidence type="ECO:0000256" key="4">
    <source>
        <dbReference type="ARBA" id="ARBA00023136"/>
    </source>
</evidence>
<evidence type="ECO:0000256" key="3">
    <source>
        <dbReference type="ARBA" id="ARBA00022707"/>
    </source>
</evidence>
<evidence type="ECO:0000259" key="7">
    <source>
        <dbReference type="PROSITE" id="PS51064"/>
    </source>
</evidence>
<dbReference type="GO" id="GO:0008543">
    <property type="term" value="P:fibroblast growth factor receptor signaling pathway"/>
    <property type="evidence" value="ECO:0007669"/>
    <property type="project" value="TreeGrafter"/>
</dbReference>
<sequence>MIYMADLATPSVFWTLTTWRYSLSTVCTYGDPIKIIVDVPKVINVNDDGKRICPGVMELTDTYLIFHLQKGGIVKWPYICLLKYGFNSNLFSFVCGKRCQTGEGIFGFRCNRAEEFFNMLQRFMQNNRISIISDGDCEGSITSQPTLYRYEDCPFLPGHLSLLPTSKRPEPIGSELPQTSESATAQVPQSSMSTAYKADQVRLRSSRTLEREIYDSGISQTSSIHSYDEVPLDYSELRTCQKSKCVFQNHMNKELENSESIAYTGVDCRVLSCIRRMGYENIRALHSEGSKSIISVDSNSDSQITNCVTTLYAAGTGSHPSSPSLFEKQSLEQKSSPVPRTYRLQYSYPDRLSFGQDHEETVACLNFDVRPPSQELRKLNYIDIESSCDSDNPQTPLSPVTSVSVATDLRSKPYAELDLEKTAALSLVQQQRSNYVGTRKTRHNG</sequence>
<dbReference type="GeneTree" id="ENSGT00940000157033"/>
<dbReference type="AlphaFoldDB" id="A0A8C5PVA9"/>
<dbReference type="SUPFAM" id="SSF50729">
    <property type="entry name" value="PH domain-like"/>
    <property type="match status" value="1"/>
</dbReference>
<dbReference type="Proteomes" id="UP000694569">
    <property type="component" value="Unplaced"/>
</dbReference>
<dbReference type="OrthoDB" id="6279276at2759"/>
<dbReference type="InterPro" id="IPR011993">
    <property type="entry name" value="PH-like_dom_sf"/>
</dbReference>
<dbReference type="PROSITE" id="PS51064">
    <property type="entry name" value="IRS_PTB"/>
    <property type="match status" value="1"/>
</dbReference>
<comment type="subcellular location">
    <subcellularLocation>
        <location evidence="1">Membrane</location>
    </subcellularLocation>
</comment>
<dbReference type="Pfam" id="PF02174">
    <property type="entry name" value="IRS"/>
    <property type="match status" value="1"/>
</dbReference>
<evidence type="ECO:0000256" key="1">
    <source>
        <dbReference type="ARBA" id="ARBA00004370"/>
    </source>
</evidence>
<evidence type="ECO:0000313" key="8">
    <source>
        <dbReference type="Ensembl" id="ENSLLEP00000028494.1"/>
    </source>
</evidence>
<dbReference type="GO" id="GO:0005737">
    <property type="term" value="C:cytoplasm"/>
    <property type="evidence" value="ECO:0007669"/>
    <property type="project" value="TreeGrafter"/>
</dbReference>
<dbReference type="GO" id="GO:0005068">
    <property type="term" value="F:transmembrane receptor protein tyrosine kinase adaptor activity"/>
    <property type="evidence" value="ECO:0007669"/>
    <property type="project" value="TreeGrafter"/>
</dbReference>
<evidence type="ECO:0000256" key="5">
    <source>
        <dbReference type="ARBA" id="ARBA00023288"/>
    </source>
</evidence>
<dbReference type="PANTHER" id="PTHR21258">
    <property type="entry name" value="DOCKING PROTEIN RELATED"/>
    <property type="match status" value="1"/>
</dbReference>
<evidence type="ECO:0000256" key="2">
    <source>
        <dbReference type="ARBA" id="ARBA00022553"/>
    </source>
</evidence>
<dbReference type="GO" id="GO:0005911">
    <property type="term" value="C:cell-cell junction"/>
    <property type="evidence" value="ECO:0007669"/>
    <property type="project" value="TreeGrafter"/>
</dbReference>
<feature type="region of interest" description="Disordered" evidence="6">
    <location>
        <begin position="167"/>
        <end position="191"/>
    </location>
</feature>
<keyword evidence="4" id="KW-0472">Membrane</keyword>
<dbReference type="CDD" id="cd01202">
    <property type="entry name" value="PTB_FRS2"/>
    <property type="match status" value="1"/>
</dbReference>
<dbReference type="GO" id="GO:0005104">
    <property type="term" value="F:fibroblast growth factor receptor binding"/>
    <property type="evidence" value="ECO:0007669"/>
    <property type="project" value="TreeGrafter"/>
</dbReference>
<keyword evidence="2" id="KW-0597">Phosphoprotein</keyword>
<keyword evidence="3" id="KW-0519">Myristate</keyword>
<dbReference type="SMART" id="SM00310">
    <property type="entry name" value="PTBI"/>
    <property type="match status" value="1"/>
</dbReference>
<dbReference type="Gene3D" id="2.30.29.30">
    <property type="entry name" value="Pleckstrin-homology domain (PH domain)/Phosphotyrosine-binding domain (PTB)"/>
    <property type="match status" value="1"/>
</dbReference>
<evidence type="ECO:0000313" key="9">
    <source>
        <dbReference type="Proteomes" id="UP000694569"/>
    </source>
</evidence>
<organism evidence="8 9">
    <name type="scientific">Leptobrachium leishanense</name>
    <name type="common">Leishan spiny toad</name>
    <dbReference type="NCBI Taxonomy" id="445787"/>
    <lineage>
        <taxon>Eukaryota</taxon>
        <taxon>Metazoa</taxon>
        <taxon>Chordata</taxon>
        <taxon>Craniata</taxon>
        <taxon>Vertebrata</taxon>
        <taxon>Euteleostomi</taxon>
        <taxon>Amphibia</taxon>
        <taxon>Batrachia</taxon>
        <taxon>Anura</taxon>
        <taxon>Pelobatoidea</taxon>
        <taxon>Megophryidae</taxon>
        <taxon>Leptobrachium</taxon>
    </lineage>
</organism>
<dbReference type="PANTHER" id="PTHR21258:SF60">
    <property type="entry name" value="FIBROBLAST GROWTH FACTOR RECEPTOR SUBSTRATE 2 ISOFORM X1"/>
    <property type="match status" value="1"/>
</dbReference>